<dbReference type="Pfam" id="PF01494">
    <property type="entry name" value="FAD_binding_3"/>
    <property type="match status" value="1"/>
</dbReference>
<dbReference type="AlphaFoldDB" id="A0A8J6IWM7"/>
<evidence type="ECO:0000256" key="4">
    <source>
        <dbReference type="ARBA" id="ARBA00022630"/>
    </source>
</evidence>
<keyword evidence="11" id="KW-1185">Reference proteome</keyword>
<keyword evidence="6" id="KW-0560">Oxidoreductase</keyword>
<dbReference type="Gene3D" id="3.50.50.60">
    <property type="entry name" value="FAD/NAD(P)-binding domain"/>
    <property type="match status" value="2"/>
</dbReference>
<dbReference type="EMBL" id="JACNEP010000011">
    <property type="protein sequence ID" value="MBC3766856.1"/>
    <property type="molecule type" value="Genomic_DNA"/>
</dbReference>
<dbReference type="GO" id="GO:0019168">
    <property type="term" value="F:2-polyprenylphenol 6-hydroxylase activity"/>
    <property type="evidence" value="ECO:0007669"/>
    <property type="project" value="TreeGrafter"/>
</dbReference>
<comment type="subunit">
    <text evidence="8">Component of the Ubi complex metabolon, which regroups five ubiquinone biosynthesis proteins (UbiE, UbiF, UbiG, UbiH and UbiI) and two accessory factors (UbiK and the lipid-binding protein UbiJ).</text>
</comment>
<comment type="cofactor">
    <cofactor evidence="1">
        <name>FAD</name>
        <dbReference type="ChEBI" id="CHEBI:57692"/>
    </cofactor>
</comment>
<feature type="domain" description="FAD-binding" evidence="9">
    <location>
        <begin position="4"/>
        <end position="350"/>
    </location>
</feature>
<dbReference type="GO" id="GO:0110142">
    <property type="term" value="C:ubiquinone biosynthesis complex"/>
    <property type="evidence" value="ECO:0007669"/>
    <property type="project" value="UniProtKB-ARBA"/>
</dbReference>
<protein>
    <submittedName>
        <fullName evidence="10">FAD-dependent monooxygenase</fullName>
    </submittedName>
</protein>
<dbReference type="PANTHER" id="PTHR43876:SF7">
    <property type="entry name" value="UBIQUINONE BIOSYNTHESIS MONOOXYGENASE COQ6, MITOCHONDRIAL"/>
    <property type="match status" value="1"/>
</dbReference>
<evidence type="ECO:0000256" key="8">
    <source>
        <dbReference type="ARBA" id="ARBA00065734"/>
    </source>
</evidence>
<dbReference type="NCBIfam" id="TIGR01988">
    <property type="entry name" value="Ubi-OHases"/>
    <property type="match status" value="1"/>
</dbReference>
<comment type="caution">
    <text evidence="10">The sequence shown here is derived from an EMBL/GenBank/DDBJ whole genome shotgun (WGS) entry which is preliminary data.</text>
</comment>
<dbReference type="UniPathway" id="UPA00232"/>
<dbReference type="InterPro" id="IPR036188">
    <property type="entry name" value="FAD/NAD-bd_sf"/>
</dbReference>
<keyword evidence="4" id="KW-0285">Flavoprotein</keyword>
<keyword evidence="5" id="KW-0274">FAD</keyword>
<dbReference type="GO" id="GO:0006744">
    <property type="term" value="P:ubiquinone biosynthetic process"/>
    <property type="evidence" value="ECO:0007669"/>
    <property type="project" value="UniProtKB-UniPathway"/>
</dbReference>
<comment type="pathway">
    <text evidence="2">Cofactor biosynthesis; ubiquinone biosynthesis.</text>
</comment>
<dbReference type="RefSeq" id="WP_186507384.1">
    <property type="nucleotide sequence ID" value="NZ_JACNEP010000011.1"/>
</dbReference>
<dbReference type="FunFam" id="3.50.50.60:FF:000021">
    <property type="entry name" value="Ubiquinone biosynthesis monooxygenase COQ6"/>
    <property type="match status" value="1"/>
</dbReference>
<dbReference type="InterPro" id="IPR010971">
    <property type="entry name" value="UbiH/COQ6"/>
</dbReference>
<evidence type="ECO:0000256" key="2">
    <source>
        <dbReference type="ARBA" id="ARBA00004749"/>
    </source>
</evidence>
<evidence type="ECO:0000256" key="7">
    <source>
        <dbReference type="ARBA" id="ARBA00023033"/>
    </source>
</evidence>
<comment type="similarity">
    <text evidence="3">Belongs to the UbiH/COQ6 family.</text>
</comment>
<dbReference type="InterPro" id="IPR051205">
    <property type="entry name" value="UbiH/COQ6_monooxygenase"/>
</dbReference>
<dbReference type="PRINTS" id="PR00420">
    <property type="entry name" value="RNGMNOXGNASE"/>
</dbReference>
<accession>A0A8J6IWM7</accession>
<dbReference type="GO" id="GO:0071949">
    <property type="term" value="F:FAD binding"/>
    <property type="evidence" value="ECO:0007669"/>
    <property type="project" value="InterPro"/>
</dbReference>
<dbReference type="InterPro" id="IPR002938">
    <property type="entry name" value="FAD-bd"/>
</dbReference>
<organism evidence="10 11">
    <name type="scientific">Neptunicella marina</name>
    <dbReference type="NCBI Taxonomy" id="2125989"/>
    <lineage>
        <taxon>Bacteria</taxon>
        <taxon>Pseudomonadati</taxon>
        <taxon>Pseudomonadota</taxon>
        <taxon>Gammaproteobacteria</taxon>
        <taxon>Alteromonadales</taxon>
        <taxon>Alteromonadaceae</taxon>
        <taxon>Neptunicella</taxon>
    </lineage>
</organism>
<evidence type="ECO:0000256" key="6">
    <source>
        <dbReference type="ARBA" id="ARBA00023002"/>
    </source>
</evidence>
<keyword evidence="7 10" id="KW-0503">Monooxygenase</keyword>
<evidence type="ECO:0000256" key="1">
    <source>
        <dbReference type="ARBA" id="ARBA00001974"/>
    </source>
</evidence>
<evidence type="ECO:0000256" key="3">
    <source>
        <dbReference type="ARBA" id="ARBA00005349"/>
    </source>
</evidence>
<gene>
    <name evidence="10" type="ORF">H8B19_13300</name>
</gene>
<reference evidence="10" key="2">
    <citation type="submission" date="2020-08" db="EMBL/GenBank/DDBJ databases">
        <authorList>
            <person name="Lai Q."/>
        </authorList>
    </citation>
    <scope>NUCLEOTIDE SEQUENCE</scope>
    <source>
        <strain evidence="10">S27-2</strain>
    </source>
</reference>
<reference evidence="10" key="1">
    <citation type="journal article" date="2018" name="Int. J. Syst. Evol. Microbiol.">
        <title>Neptunicella marina gen. nov., sp. nov., isolated from surface seawater.</title>
        <authorList>
            <person name="Liu X."/>
            <person name="Lai Q."/>
            <person name="Du Y."/>
            <person name="Zhang X."/>
            <person name="Liu Z."/>
            <person name="Sun F."/>
            <person name="Shao Z."/>
        </authorList>
    </citation>
    <scope>NUCLEOTIDE SEQUENCE</scope>
    <source>
        <strain evidence="10">S27-2</strain>
    </source>
</reference>
<dbReference type="PROSITE" id="PS01304">
    <property type="entry name" value="UBIH"/>
    <property type="match status" value="1"/>
</dbReference>
<dbReference type="Proteomes" id="UP000601768">
    <property type="component" value="Unassembled WGS sequence"/>
</dbReference>
<name>A0A8J6IWM7_9ALTE</name>
<dbReference type="SUPFAM" id="SSF51905">
    <property type="entry name" value="FAD/NAD(P)-binding domain"/>
    <property type="match status" value="1"/>
</dbReference>
<dbReference type="PANTHER" id="PTHR43876">
    <property type="entry name" value="UBIQUINONE BIOSYNTHESIS MONOOXYGENASE COQ6, MITOCHONDRIAL"/>
    <property type="match status" value="1"/>
</dbReference>
<evidence type="ECO:0000256" key="5">
    <source>
        <dbReference type="ARBA" id="ARBA00022827"/>
    </source>
</evidence>
<evidence type="ECO:0000313" key="11">
    <source>
        <dbReference type="Proteomes" id="UP000601768"/>
    </source>
</evidence>
<sequence>MQRFDVAIVGAGMTGLTLALSLVKLCDENPLKIVLIDAGENHFVESDTPSLRVSAINLASQRVFENLGIWQQVINYRSQAYQSMQVWEQDSFARIEFAHHQLKHPHLGTIVENDVLRHALWQQAEQHSHIEIISSQKIRQFDSSEHEVYVSLENGDNLTCKLIVGADGANSWLRQQANLPLTFKDYGHQAIVATIKTQLPHNNNARQVFSPRGPLALLPLWKSDLCSIVWSQTSEHAQRLLSLSDNEFNQELSASFDMQAGLCEVQSERVSFPLTMRYVRRWSKERLTLIGDAAHTIHPLAGQGANLGFMDAAALAEVVANAHQTGKDIGQLSLLRGYERWRKTEAAKMIAAMQGFKGLFGNADPILKTLRGVGMRLTYHLPMLKQPFMQQAAGLDGELPGLARPASIVS</sequence>
<proteinExistence type="inferred from homology"/>
<evidence type="ECO:0000259" key="9">
    <source>
        <dbReference type="Pfam" id="PF01494"/>
    </source>
</evidence>
<evidence type="ECO:0000313" key="10">
    <source>
        <dbReference type="EMBL" id="MBC3766856.1"/>
    </source>
</evidence>
<dbReference type="InterPro" id="IPR018168">
    <property type="entry name" value="Ubi_Hdrlase_CS"/>
</dbReference>